<gene>
    <name evidence="6" type="ORF">A2494_01310</name>
</gene>
<dbReference type="Gene3D" id="2.40.420.20">
    <property type="match status" value="1"/>
</dbReference>
<comment type="similarity">
    <text evidence="2">Belongs to the membrane fusion protein (MFP) (TC 8.A.1) family.</text>
</comment>
<dbReference type="EMBL" id="MHLU01000056">
    <property type="protein sequence ID" value="OGZ19379.1"/>
    <property type="molecule type" value="Genomic_DNA"/>
</dbReference>
<dbReference type="InterPro" id="IPR058649">
    <property type="entry name" value="CzcB_C"/>
</dbReference>
<evidence type="ECO:0000259" key="5">
    <source>
        <dbReference type="Pfam" id="PF25990"/>
    </source>
</evidence>
<comment type="caution">
    <text evidence="6">The sequence shown here is derived from an EMBL/GenBank/DDBJ whole genome shotgun (WGS) entry which is preliminary data.</text>
</comment>
<evidence type="ECO:0000259" key="4">
    <source>
        <dbReference type="Pfam" id="PF25975"/>
    </source>
</evidence>
<protein>
    <submittedName>
        <fullName evidence="6">Uncharacterized protein</fullName>
    </submittedName>
</protein>
<dbReference type="GO" id="GO:0030313">
    <property type="term" value="C:cell envelope"/>
    <property type="evidence" value="ECO:0007669"/>
    <property type="project" value="UniProtKB-SubCell"/>
</dbReference>
<dbReference type="Gene3D" id="2.40.30.170">
    <property type="match status" value="1"/>
</dbReference>
<evidence type="ECO:0000313" key="6">
    <source>
        <dbReference type="EMBL" id="OGZ19379.1"/>
    </source>
</evidence>
<organism evidence="6 7">
    <name type="scientific">Candidatus Lloydbacteria bacterium RIFOXYC12_FULL_46_25</name>
    <dbReference type="NCBI Taxonomy" id="1798670"/>
    <lineage>
        <taxon>Bacteria</taxon>
        <taxon>Candidatus Lloydiibacteriota</taxon>
    </lineage>
</organism>
<dbReference type="SUPFAM" id="SSF111369">
    <property type="entry name" value="HlyD-like secretion proteins"/>
    <property type="match status" value="1"/>
</dbReference>
<dbReference type="InterPro" id="IPR006143">
    <property type="entry name" value="RND_pump_MFP"/>
</dbReference>
<sequence length="519" mass="56006">MHILKKKTLLVVSGLAVVLVIGIVFFLQRLSAAPYVLATVERGDITQEVSASGKVESPTKIDLRFKGSGKLVLLDARVGAKVSAGKLLAKQDTTQLDVQVKEMQAGIDLQKAKLSQLLNGSSPEDVSISETAVLNAEQSVLDAKRNLIDKISGVYARSDDAVRAKSDQLFDNPKTSTPQLIFNFPYDMQLEADVEGERVLIESMLNTWSESLDSISVESDLVSASTLANKNTAQVKAFLANEALIVNVLTSNTKITQATIDKWKTDISSARTNVDTAVSSLLLAEENLRTKESLLKTAKVQLALKTAPVRSSDIAVYQAQITQAEASLEKIEVQRKDMMIYAPVSSVITSVRGEVGEMVGPDVNIVSLASGGALQIKLNVVEDKIVNVRIGQHARITFDAIEDQEFGGKVVAIDPAETIIGGAVYYQATVQFNDVDERIRSGMTANVWINTATSKDTLFVPASAVQDKNGKKIVQVLEGENVVQREVVTGIENDKGVIEILSGISVGEQIILGAEKKKK</sequence>
<dbReference type="GO" id="GO:0016020">
    <property type="term" value="C:membrane"/>
    <property type="evidence" value="ECO:0007669"/>
    <property type="project" value="InterPro"/>
</dbReference>
<dbReference type="AlphaFoldDB" id="A0A1G2E126"/>
<feature type="domain" description="YknX-like beta-barrel" evidence="5">
    <location>
        <begin position="374"/>
        <end position="448"/>
    </location>
</feature>
<comment type="subcellular location">
    <subcellularLocation>
        <location evidence="1">Cell envelope</location>
    </subcellularLocation>
</comment>
<evidence type="ECO:0000256" key="2">
    <source>
        <dbReference type="ARBA" id="ARBA00009477"/>
    </source>
</evidence>
<dbReference type="GO" id="GO:0022857">
    <property type="term" value="F:transmembrane transporter activity"/>
    <property type="evidence" value="ECO:0007669"/>
    <property type="project" value="InterPro"/>
</dbReference>
<evidence type="ECO:0000256" key="3">
    <source>
        <dbReference type="ARBA" id="ARBA00023054"/>
    </source>
</evidence>
<feature type="domain" description="CzcB-like C-terminal circularly permuted SH3-like" evidence="4">
    <location>
        <begin position="459"/>
        <end position="511"/>
    </location>
</feature>
<keyword evidence="3" id="KW-0175">Coiled coil</keyword>
<name>A0A1G2E126_9BACT</name>
<evidence type="ECO:0000313" key="7">
    <source>
        <dbReference type="Proteomes" id="UP000178106"/>
    </source>
</evidence>
<dbReference type="InterPro" id="IPR050465">
    <property type="entry name" value="UPF0194_transport"/>
</dbReference>
<proteinExistence type="inferred from homology"/>
<accession>A0A1G2E126</accession>
<dbReference type="InterPro" id="IPR058636">
    <property type="entry name" value="Beta-barrel_YknX"/>
</dbReference>
<reference evidence="6 7" key="1">
    <citation type="journal article" date="2016" name="Nat. Commun.">
        <title>Thousands of microbial genomes shed light on interconnected biogeochemical processes in an aquifer system.</title>
        <authorList>
            <person name="Anantharaman K."/>
            <person name="Brown C.T."/>
            <person name="Hug L.A."/>
            <person name="Sharon I."/>
            <person name="Castelle C.J."/>
            <person name="Probst A.J."/>
            <person name="Thomas B.C."/>
            <person name="Singh A."/>
            <person name="Wilkins M.J."/>
            <person name="Karaoz U."/>
            <person name="Brodie E.L."/>
            <person name="Williams K.H."/>
            <person name="Hubbard S.S."/>
            <person name="Banfield J.F."/>
        </authorList>
    </citation>
    <scope>NUCLEOTIDE SEQUENCE [LARGE SCALE GENOMIC DNA]</scope>
</reference>
<dbReference type="Proteomes" id="UP000178106">
    <property type="component" value="Unassembled WGS sequence"/>
</dbReference>
<dbReference type="Pfam" id="PF25975">
    <property type="entry name" value="CzcB_C"/>
    <property type="match status" value="1"/>
</dbReference>
<dbReference type="Pfam" id="PF25990">
    <property type="entry name" value="Beta-barrel_YknX"/>
    <property type="match status" value="1"/>
</dbReference>
<dbReference type="PANTHER" id="PTHR32347">
    <property type="entry name" value="EFFLUX SYSTEM COMPONENT YKNX-RELATED"/>
    <property type="match status" value="1"/>
</dbReference>
<dbReference type="PANTHER" id="PTHR32347:SF23">
    <property type="entry name" value="BLL5650 PROTEIN"/>
    <property type="match status" value="1"/>
</dbReference>
<evidence type="ECO:0000256" key="1">
    <source>
        <dbReference type="ARBA" id="ARBA00004196"/>
    </source>
</evidence>
<dbReference type="NCBIfam" id="TIGR01730">
    <property type="entry name" value="RND_mfp"/>
    <property type="match status" value="1"/>
</dbReference>